<reference evidence="1 2" key="1">
    <citation type="submission" date="2018-07" db="EMBL/GenBank/DDBJ databases">
        <title>Genomic Encyclopedia of Type Strains, Phase IV (KMG-IV): sequencing the most valuable type-strain genomes for metagenomic binning, comparative biology and taxonomic classification.</title>
        <authorList>
            <person name="Goeker M."/>
        </authorList>
    </citation>
    <scope>NUCLEOTIDE SEQUENCE [LARGE SCALE GENOMIC DNA]</scope>
    <source>
        <strain evidence="1 2">DSM 25528</strain>
    </source>
</reference>
<keyword evidence="2" id="KW-1185">Reference proteome</keyword>
<accession>A0A6I7HM46</accession>
<sequence length="401" mass="45153">MTTLFDQFYDATGRFRRPYGEKVVSHPYTEAMVKECLDRLANEPNSKISKRCRIYRNGRQLGPFEAKEFIVDVSRFPTLASVAWEEITAGEPFLIFVNFAALLSHELGEASRRFIGDFGQRFEPDGISIEHHLIIGKYDETAFGVHIDDATDRVFHFNLGPSAKEMILWPREDYLASYNGDVARPLKSVSMNGSQTYPMPVGGCFFLPADYYHVGRSPHGVSIVVSLALTRNSCKHQLASAVGALDLFTHVDESADDYYRDFSSRPNPDAVANVWVKAEEIGFANLLEHARARNRSNNYLIEISPINASPLPDEAAWFEIRDPSNLQVIEHDGSLNVYSRGHYALLYNTVDIKTFRDAIEAGRFEYSMQHFQNARRRGDRGTALLGWVIATKGAVRSGAPE</sequence>
<evidence type="ECO:0000313" key="1">
    <source>
        <dbReference type="EMBL" id="RCW23339.1"/>
    </source>
</evidence>
<dbReference type="Proteomes" id="UP000252582">
    <property type="component" value="Unassembled WGS sequence"/>
</dbReference>
<name>A0A6I7HM46_9HYPH</name>
<protein>
    <recommendedName>
        <fullName evidence="3">JmjC domain-containing protein</fullName>
    </recommendedName>
</protein>
<dbReference type="EMBL" id="QPIX01000007">
    <property type="protein sequence ID" value="RCW23339.1"/>
    <property type="molecule type" value="Genomic_DNA"/>
</dbReference>
<gene>
    <name evidence="1" type="ORF">DFR48_107211</name>
</gene>
<evidence type="ECO:0000313" key="2">
    <source>
        <dbReference type="Proteomes" id="UP000252582"/>
    </source>
</evidence>
<dbReference type="RefSeq" id="WP_114363752.1">
    <property type="nucleotide sequence ID" value="NZ_QPIX01000007.1"/>
</dbReference>
<proteinExistence type="predicted"/>
<comment type="caution">
    <text evidence="1">The sequence shown here is derived from an EMBL/GenBank/DDBJ whole genome shotgun (WGS) entry which is preliminary data.</text>
</comment>
<evidence type="ECO:0008006" key="3">
    <source>
        <dbReference type="Google" id="ProtNLM"/>
    </source>
</evidence>
<dbReference type="AlphaFoldDB" id="A0A6I7HM46"/>
<organism evidence="1 2">
    <name type="scientific">Ciceribacter lividus</name>
    <dbReference type="NCBI Taxonomy" id="1197950"/>
    <lineage>
        <taxon>Bacteria</taxon>
        <taxon>Pseudomonadati</taxon>
        <taxon>Pseudomonadota</taxon>
        <taxon>Alphaproteobacteria</taxon>
        <taxon>Hyphomicrobiales</taxon>
        <taxon>Rhizobiaceae</taxon>
        <taxon>Ciceribacter</taxon>
    </lineage>
</organism>